<evidence type="ECO:0000256" key="4">
    <source>
        <dbReference type="ARBA" id="ARBA00022723"/>
    </source>
</evidence>
<evidence type="ECO:0000313" key="10">
    <source>
        <dbReference type="Proteomes" id="UP001445335"/>
    </source>
</evidence>
<keyword evidence="6" id="KW-0408">Iron</keyword>
<keyword evidence="10" id="KW-1185">Reference proteome</keyword>
<dbReference type="PIRSF" id="PIRSF005572">
    <property type="entry name" value="NifS"/>
    <property type="match status" value="1"/>
</dbReference>
<dbReference type="EMBL" id="JALJOU010000055">
    <property type="protein sequence ID" value="KAK9827737.1"/>
    <property type="molecule type" value="Genomic_DNA"/>
</dbReference>
<dbReference type="PANTHER" id="PTHR11601">
    <property type="entry name" value="CYSTEINE DESULFURYLASE FAMILY MEMBER"/>
    <property type="match status" value="1"/>
</dbReference>
<dbReference type="PANTHER" id="PTHR11601:SF34">
    <property type="entry name" value="CYSTEINE DESULFURASE"/>
    <property type="match status" value="1"/>
</dbReference>
<proteinExistence type="inferred from homology"/>
<evidence type="ECO:0000256" key="3">
    <source>
        <dbReference type="ARBA" id="ARBA00022679"/>
    </source>
</evidence>
<comment type="caution">
    <text evidence="9">The sequence shown here is derived from an EMBL/GenBank/DDBJ whole genome shotgun (WGS) entry which is preliminary data.</text>
</comment>
<name>A0AAW1R1Z0_9CHLO</name>
<feature type="domain" description="Aminotransferase class V" evidence="8">
    <location>
        <begin position="67"/>
        <end position="445"/>
    </location>
</feature>
<keyword evidence="4" id="KW-0479">Metal-binding</keyword>
<keyword evidence="3" id="KW-0808">Transferase</keyword>
<dbReference type="InterPro" id="IPR015421">
    <property type="entry name" value="PyrdxlP-dep_Trfase_major"/>
</dbReference>
<evidence type="ECO:0000256" key="7">
    <source>
        <dbReference type="ARBA" id="ARBA00023014"/>
    </source>
</evidence>
<keyword evidence="5" id="KW-0663">Pyridoxal phosphate</keyword>
<comment type="similarity">
    <text evidence="2">Belongs to the class-V pyridoxal-phosphate-dependent aminotransferase family. NifS/IscS subfamily.</text>
</comment>
<dbReference type="InterPro" id="IPR015422">
    <property type="entry name" value="PyrdxlP-dep_Trfase_small"/>
</dbReference>
<protein>
    <recommendedName>
        <fullName evidence="8">Aminotransferase class V domain-containing protein</fullName>
    </recommendedName>
</protein>
<dbReference type="GO" id="GO:0051536">
    <property type="term" value="F:iron-sulfur cluster binding"/>
    <property type="evidence" value="ECO:0007669"/>
    <property type="project" value="UniProtKB-KW"/>
</dbReference>
<sequence>MLSALHHKGSVRSICCFSSAPSVAAPEPRSRKATLLRPSPCGLLPAQRMPNATEPLGSALPHTAKAIYLDYNGTTPIFPEVAEAMEPFLGECFGNPSSGHVYGRRSKRALDEARGAVATLIGAESPTEVVFTACGTECNNWALAGAALAWREGHPGATPHVVASAVEHPAVTECLKALARLGLLCYTLVPVDAEGRVCLESLRAALRPGSTAVVSLMHANNETGALQPVAEAAAAARAAGALVHCDAAQSIGKVQVDVNELGADLLTVVGHKFGAPKGVAALYIRSGVRLAPFLHGGGQEGGRRAGTESILLAAGLGAAAALARAELAAAGAHMAACRDRLQRGLLAAFPPGATRVNGPSDDAHRLPNTLSIGIRGLSAAAALEALADSLAASSGAACHAPGGGGDDGGARISGVLQAMAVPRENALGTLRLSTGRHTTLEEVDRAVAFILAEAKRQGIATVVK</sequence>
<dbReference type="InterPro" id="IPR000192">
    <property type="entry name" value="Aminotrans_V_dom"/>
</dbReference>
<organism evidence="9 10">
    <name type="scientific">Elliptochloris bilobata</name>
    <dbReference type="NCBI Taxonomy" id="381761"/>
    <lineage>
        <taxon>Eukaryota</taxon>
        <taxon>Viridiplantae</taxon>
        <taxon>Chlorophyta</taxon>
        <taxon>core chlorophytes</taxon>
        <taxon>Trebouxiophyceae</taxon>
        <taxon>Trebouxiophyceae incertae sedis</taxon>
        <taxon>Elliptochloris clade</taxon>
        <taxon>Elliptochloris</taxon>
    </lineage>
</organism>
<dbReference type="Proteomes" id="UP001445335">
    <property type="component" value="Unassembled WGS sequence"/>
</dbReference>
<dbReference type="GO" id="GO:0016782">
    <property type="term" value="F:transferase activity, transferring sulphur-containing groups"/>
    <property type="evidence" value="ECO:0007669"/>
    <property type="project" value="UniProtKB-ARBA"/>
</dbReference>
<keyword evidence="7" id="KW-0411">Iron-sulfur</keyword>
<comment type="cofactor">
    <cofactor evidence="1">
        <name>pyridoxal 5'-phosphate</name>
        <dbReference type="ChEBI" id="CHEBI:597326"/>
    </cofactor>
</comment>
<dbReference type="Pfam" id="PF00266">
    <property type="entry name" value="Aminotran_5"/>
    <property type="match status" value="1"/>
</dbReference>
<dbReference type="GO" id="GO:0046872">
    <property type="term" value="F:metal ion binding"/>
    <property type="evidence" value="ECO:0007669"/>
    <property type="project" value="UniProtKB-KW"/>
</dbReference>
<dbReference type="Gene3D" id="1.10.260.50">
    <property type="match status" value="1"/>
</dbReference>
<reference evidence="9 10" key="1">
    <citation type="journal article" date="2024" name="Nat. Commun.">
        <title>Phylogenomics reveals the evolutionary origins of lichenization in chlorophyte algae.</title>
        <authorList>
            <person name="Puginier C."/>
            <person name="Libourel C."/>
            <person name="Otte J."/>
            <person name="Skaloud P."/>
            <person name="Haon M."/>
            <person name="Grisel S."/>
            <person name="Petersen M."/>
            <person name="Berrin J.G."/>
            <person name="Delaux P.M."/>
            <person name="Dal Grande F."/>
            <person name="Keller J."/>
        </authorList>
    </citation>
    <scope>NUCLEOTIDE SEQUENCE [LARGE SCALE GENOMIC DNA]</scope>
    <source>
        <strain evidence="9 10">SAG 245.80</strain>
    </source>
</reference>
<evidence type="ECO:0000259" key="8">
    <source>
        <dbReference type="Pfam" id="PF00266"/>
    </source>
</evidence>
<accession>A0AAW1R1Z0</accession>
<dbReference type="AlphaFoldDB" id="A0AAW1R1Z0"/>
<dbReference type="SUPFAM" id="SSF53383">
    <property type="entry name" value="PLP-dependent transferases"/>
    <property type="match status" value="1"/>
</dbReference>
<evidence type="ECO:0000313" key="9">
    <source>
        <dbReference type="EMBL" id="KAK9827737.1"/>
    </source>
</evidence>
<evidence type="ECO:0000256" key="1">
    <source>
        <dbReference type="ARBA" id="ARBA00001933"/>
    </source>
</evidence>
<evidence type="ECO:0000256" key="6">
    <source>
        <dbReference type="ARBA" id="ARBA00023004"/>
    </source>
</evidence>
<evidence type="ECO:0000256" key="2">
    <source>
        <dbReference type="ARBA" id="ARBA00006490"/>
    </source>
</evidence>
<evidence type="ECO:0000256" key="5">
    <source>
        <dbReference type="ARBA" id="ARBA00022898"/>
    </source>
</evidence>
<dbReference type="InterPro" id="IPR015424">
    <property type="entry name" value="PyrdxlP-dep_Trfase"/>
</dbReference>
<gene>
    <name evidence="9" type="ORF">WJX81_007982</name>
</gene>
<dbReference type="Gene3D" id="3.90.1150.10">
    <property type="entry name" value="Aspartate Aminotransferase, domain 1"/>
    <property type="match status" value="1"/>
</dbReference>
<dbReference type="Gene3D" id="3.40.640.10">
    <property type="entry name" value="Type I PLP-dependent aspartate aminotransferase-like (Major domain)"/>
    <property type="match status" value="1"/>
</dbReference>
<dbReference type="InterPro" id="IPR016454">
    <property type="entry name" value="Cysteine_dSase"/>
</dbReference>
<dbReference type="FunFam" id="3.40.640.10:FF:000084">
    <property type="entry name" value="IscS-like cysteine desulfurase"/>
    <property type="match status" value="1"/>
</dbReference>